<dbReference type="SUPFAM" id="SSF116726">
    <property type="entry name" value="TrkA C-terminal domain-like"/>
    <property type="match status" value="1"/>
</dbReference>
<feature type="transmembrane region" description="Helical" evidence="2">
    <location>
        <begin position="12"/>
        <end position="33"/>
    </location>
</feature>
<keyword evidence="2" id="KW-1133">Transmembrane helix</keyword>
<evidence type="ECO:0000259" key="3">
    <source>
        <dbReference type="PROSITE" id="PS51202"/>
    </source>
</evidence>
<sequence length="409" mass="42713">MESLPIAIVYGLYLGVLTGIIPALVSGVLGFLFKYVTGVTLPGFGVVVLAVALAGINGGLLALADPTILDSANAPTITTGLVIVMMMSLYAHAKGDQLGVSTPRRLSLRALGERTLSADLVEVVGGRNAVRIHVAGEVGDVEGYPPLSDPLRAAIRDSEWRLPADLQVSELETRLAERLRTEFELGDVSVSIGEGGEARVAAAPPFSGLSRRLDRQRAVSVNALVPTGLARGDRAVAVTADGRVRGEVVSARSRRPGTDDGVTPPTDGTATDTAASAGVEPARAPTTSGGDGQVTLAVDRSDVGTLLGTEEATLVVESRGVRREYEVLSLLRRAGKRFRRLTVRADSDLDGVALGEADVRGRYEVAVLAVRTDDGWRFAPNGTSRIAAGDELFAVGSKDALAEFEAVIA</sequence>
<dbReference type="InterPro" id="IPR006037">
    <property type="entry name" value="RCK_C"/>
</dbReference>
<dbReference type="InterPro" id="IPR058603">
    <property type="entry name" value="DUF8167_2nd"/>
</dbReference>
<evidence type="ECO:0000313" key="5">
    <source>
        <dbReference type="Proteomes" id="UP000663525"/>
    </source>
</evidence>
<keyword evidence="2" id="KW-0812">Transmembrane</keyword>
<dbReference type="GeneID" id="68855878"/>
<dbReference type="AlphaFoldDB" id="A0A897MWZ3"/>
<feature type="compositionally biased region" description="Low complexity" evidence="1">
    <location>
        <begin position="259"/>
        <end position="278"/>
    </location>
</feature>
<name>A0A897MWZ3_9EURY</name>
<dbReference type="Pfam" id="PF26502">
    <property type="entry name" value="DUF8167_2nd"/>
    <property type="match status" value="1"/>
</dbReference>
<organism evidence="4 5">
    <name type="scientific">Halapricum desulfuricans</name>
    <dbReference type="NCBI Taxonomy" id="2841257"/>
    <lineage>
        <taxon>Archaea</taxon>
        <taxon>Methanobacteriati</taxon>
        <taxon>Methanobacteriota</taxon>
        <taxon>Stenosarchaea group</taxon>
        <taxon>Halobacteria</taxon>
        <taxon>Halobacteriales</taxon>
        <taxon>Haloarculaceae</taxon>
        <taxon>Halapricum</taxon>
    </lineage>
</organism>
<evidence type="ECO:0000256" key="2">
    <source>
        <dbReference type="SAM" id="Phobius"/>
    </source>
</evidence>
<dbReference type="InterPro" id="IPR058480">
    <property type="entry name" value="DUF8167_N"/>
</dbReference>
<feature type="region of interest" description="Disordered" evidence="1">
    <location>
        <begin position="248"/>
        <end position="294"/>
    </location>
</feature>
<dbReference type="Pfam" id="PF02080">
    <property type="entry name" value="TrkA_C"/>
    <property type="match status" value="1"/>
</dbReference>
<feature type="domain" description="RCK C-terminal" evidence="3">
    <location>
        <begin position="325"/>
        <end position="409"/>
    </location>
</feature>
<feature type="transmembrane region" description="Helical" evidence="2">
    <location>
        <begin position="76"/>
        <end position="93"/>
    </location>
</feature>
<dbReference type="GO" id="GO:0008324">
    <property type="term" value="F:monoatomic cation transmembrane transporter activity"/>
    <property type="evidence" value="ECO:0007669"/>
    <property type="project" value="InterPro"/>
</dbReference>
<dbReference type="RefSeq" id="WP_229113153.1">
    <property type="nucleotide sequence ID" value="NZ_CP064787.1"/>
</dbReference>
<dbReference type="InterPro" id="IPR058604">
    <property type="entry name" value="DUF8167_3rd"/>
</dbReference>
<dbReference type="Proteomes" id="UP000663525">
    <property type="component" value="Chromosome"/>
</dbReference>
<accession>A0A897MWZ3</accession>
<gene>
    <name evidence="4" type="primary">trkA10</name>
    <name evidence="4" type="ORF">HSR121_2317</name>
</gene>
<dbReference type="GO" id="GO:0006813">
    <property type="term" value="P:potassium ion transport"/>
    <property type="evidence" value="ECO:0007669"/>
    <property type="project" value="InterPro"/>
</dbReference>
<dbReference type="Pfam" id="PF26503">
    <property type="entry name" value="DUF8167_3rd"/>
    <property type="match status" value="1"/>
</dbReference>
<evidence type="ECO:0000313" key="4">
    <source>
        <dbReference type="EMBL" id="QSG06640.1"/>
    </source>
</evidence>
<feature type="transmembrane region" description="Helical" evidence="2">
    <location>
        <begin position="39"/>
        <end position="64"/>
    </location>
</feature>
<proteinExistence type="predicted"/>
<reference evidence="4" key="1">
    <citation type="submission" date="2020-11" db="EMBL/GenBank/DDBJ databases">
        <title>Carbohydrate-dependent, anaerobic sulfur respiration: A novel catabolism in halophilic archaea.</title>
        <authorList>
            <person name="Sorokin D.Y."/>
            <person name="Messina E."/>
            <person name="Smedile F."/>
            <person name="La Cono V."/>
            <person name="Hallsworth J.E."/>
            <person name="Yakimov M.M."/>
        </authorList>
    </citation>
    <scope>NUCLEOTIDE SEQUENCE</scope>
    <source>
        <strain evidence="4">HSR12-1</strain>
    </source>
</reference>
<dbReference type="InterPro" id="IPR036721">
    <property type="entry name" value="RCK_C_sf"/>
</dbReference>
<keyword evidence="2" id="KW-0472">Membrane</keyword>
<dbReference type="Gene3D" id="3.30.70.1450">
    <property type="entry name" value="Regulator of K+ conductance, C-terminal domain"/>
    <property type="match status" value="1"/>
</dbReference>
<dbReference type="EMBL" id="CP064787">
    <property type="protein sequence ID" value="QSG06640.1"/>
    <property type="molecule type" value="Genomic_DNA"/>
</dbReference>
<dbReference type="Pfam" id="PF26501">
    <property type="entry name" value="DUF8167"/>
    <property type="match status" value="1"/>
</dbReference>
<evidence type="ECO:0000256" key="1">
    <source>
        <dbReference type="SAM" id="MobiDB-lite"/>
    </source>
</evidence>
<dbReference type="PROSITE" id="PS51202">
    <property type="entry name" value="RCK_C"/>
    <property type="match status" value="1"/>
</dbReference>
<protein>
    <submittedName>
        <fullName evidence="4">TrkA, K+ transport system, NAD-binding component</fullName>
    </submittedName>
</protein>